<name>A0A9W7A807_9STRA</name>
<comment type="caution">
    <text evidence="4">The sequence shown here is derived from an EMBL/GenBank/DDBJ whole genome shotgun (WGS) entry which is preliminary data.</text>
</comment>
<evidence type="ECO:0000256" key="2">
    <source>
        <dbReference type="SAM" id="Phobius"/>
    </source>
</evidence>
<keyword evidence="5" id="KW-1185">Reference proteome</keyword>
<keyword evidence="2" id="KW-0472">Membrane</keyword>
<dbReference type="PROSITE" id="PS00018">
    <property type="entry name" value="EF_HAND_1"/>
    <property type="match status" value="2"/>
</dbReference>
<proteinExistence type="predicted"/>
<dbReference type="InterPro" id="IPR011992">
    <property type="entry name" value="EF-hand-dom_pair"/>
</dbReference>
<evidence type="ECO:0000256" key="1">
    <source>
        <dbReference type="ARBA" id="ARBA00022837"/>
    </source>
</evidence>
<dbReference type="CDD" id="cd00051">
    <property type="entry name" value="EFh"/>
    <property type="match status" value="1"/>
</dbReference>
<dbReference type="OrthoDB" id="26525at2759"/>
<accession>A0A9W7A807</accession>
<evidence type="ECO:0000313" key="4">
    <source>
        <dbReference type="EMBL" id="GMH64597.1"/>
    </source>
</evidence>
<reference evidence="4" key="1">
    <citation type="submission" date="2022-07" db="EMBL/GenBank/DDBJ databases">
        <title>Genome analysis of Parmales, a sister group of diatoms, reveals the evolutionary specialization of diatoms from phago-mixotrophs to photoautotrophs.</title>
        <authorList>
            <person name="Ban H."/>
            <person name="Sato S."/>
            <person name="Yoshikawa S."/>
            <person name="Kazumasa Y."/>
            <person name="Nakamura Y."/>
            <person name="Ichinomiya M."/>
            <person name="Saitoh K."/>
            <person name="Sato N."/>
            <person name="Blanc-Mathieu R."/>
            <person name="Endo H."/>
            <person name="Kuwata A."/>
            <person name="Ogata H."/>
        </authorList>
    </citation>
    <scope>NUCLEOTIDE SEQUENCE</scope>
</reference>
<sequence length="248" mass="26660">MCVNTKTAIERAPEYSVAGVGEINPDPATELLSETDYIIKDVGIVEENNGQFCFFVSQSTTVCPIMHSPDPEDASADVTEGRCGLVEQIVTEVVMKSECSMGNSKSCAWLETGSVSAVAAMATGVLVGLIIAGCCCSSLIGGILHPKSRKVMKKHLNKAFFSSADADGDGMLDKGEVVAMFKKEFGEDVTEEEVDSLFRKYDVDGNGELDFDEYKKMMKEHKVNVNSTASAGVTEEKGIQLLSIETTL</sequence>
<evidence type="ECO:0000313" key="5">
    <source>
        <dbReference type="Proteomes" id="UP001165082"/>
    </source>
</evidence>
<dbReference type="PROSITE" id="PS50222">
    <property type="entry name" value="EF_HAND_2"/>
    <property type="match status" value="2"/>
</dbReference>
<gene>
    <name evidence="4" type="ORF">TrRE_jg12286</name>
</gene>
<dbReference type="AlphaFoldDB" id="A0A9W7A807"/>
<dbReference type="SUPFAM" id="SSF47473">
    <property type="entry name" value="EF-hand"/>
    <property type="match status" value="1"/>
</dbReference>
<organism evidence="4 5">
    <name type="scientific">Triparma retinervis</name>
    <dbReference type="NCBI Taxonomy" id="2557542"/>
    <lineage>
        <taxon>Eukaryota</taxon>
        <taxon>Sar</taxon>
        <taxon>Stramenopiles</taxon>
        <taxon>Ochrophyta</taxon>
        <taxon>Bolidophyceae</taxon>
        <taxon>Parmales</taxon>
        <taxon>Triparmaceae</taxon>
        <taxon>Triparma</taxon>
    </lineage>
</organism>
<dbReference type="Gene3D" id="1.10.238.10">
    <property type="entry name" value="EF-hand"/>
    <property type="match status" value="1"/>
</dbReference>
<dbReference type="Pfam" id="PF13499">
    <property type="entry name" value="EF-hand_7"/>
    <property type="match status" value="1"/>
</dbReference>
<dbReference type="EMBL" id="BRXZ01002545">
    <property type="protein sequence ID" value="GMH64597.1"/>
    <property type="molecule type" value="Genomic_DNA"/>
</dbReference>
<dbReference type="InterPro" id="IPR018247">
    <property type="entry name" value="EF_Hand_1_Ca_BS"/>
</dbReference>
<feature type="domain" description="EF-hand" evidence="3">
    <location>
        <begin position="189"/>
        <end position="224"/>
    </location>
</feature>
<dbReference type="GO" id="GO:0005509">
    <property type="term" value="F:calcium ion binding"/>
    <property type="evidence" value="ECO:0007669"/>
    <property type="project" value="InterPro"/>
</dbReference>
<feature type="transmembrane region" description="Helical" evidence="2">
    <location>
        <begin position="118"/>
        <end position="144"/>
    </location>
</feature>
<dbReference type="Proteomes" id="UP001165082">
    <property type="component" value="Unassembled WGS sequence"/>
</dbReference>
<evidence type="ECO:0000259" key="3">
    <source>
        <dbReference type="PROSITE" id="PS50222"/>
    </source>
</evidence>
<keyword evidence="2" id="KW-0812">Transmembrane</keyword>
<dbReference type="SMART" id="SM00054">
    <property type="entry name" value="EFh"/>
    <property type="match status" value="2"/>
</dbReference>
<feature type="domain" description="EF-hand" evidence="3">
    <location>
        <begin position="152"/>
        <end position="187"/>
    </location>
</feature>
<keyword evidence="1" id="KW-0106">Calcium</keyword>
<dbReference type="InterPro" id="IPR002048">
    <property type="entry name" value="EF_hand_dom"/>
</dbReference>
<protein>
    <recommendedName>
        <fullName evidence="3">EF-hand domain-containing protein</fullName>
    </recommendedName>
</protein>
<keyword evidence="2" id="KW-1133">Transmembrane helix</keyword>